<dbReference type="AlphaFoldDB" id="A0A2P2JXY4"/>
<accession>A0A2P2JXY4</accession>
<sequence length="128" mass="14518">MLLAKPLWISEKNCMSKLSTIDCSLGRHNLGPIYPTQGHHMSMCAAFSLIHIPILQCSKMTMDLGGISRENAVSIVSERAQKHATSILERQNGMFFKVGITPFWCFFYQVPKHRCNIVKKNKKAVPRQ</sequence>
<protein>
    <submittedName>
        <fullName evidence="1">Cold-regulated 413 plasma membrane protein 4-like</fullName>
    </submittedName>
</protein>
<proteinExistence type="predicted"/>
<reference evidence="1" key="1">
    <citation type="submission" date="2018-02" db="EMBL/GenBank/DDBJ databases">
        <title>Rhizophora mucronata_Transcriptome.</title>
        <authorList>
            <person name="Meera S.P."/>
            <person name="Sreeshan A."/>
            <person name="Augustine A."/>
        </authorList>
    </citation>
    <scope>NUCLEOTIDE SEQUENCE</scope>
    <source>
        <tissue evidence="1">Leaf</tissue>
    </source>
</reference>
<organism evidence="1">
    <name type="scientific">Rhizophora mucronata</name>
    <name type="common">Asiatic mangrove</name>
    <dbReference type="NCBI Taxonomy" id="61149"/>
    <lineage>
        <taxon>Eukaryota</taxon>
        <taxon>Viridiplantae</taxon>
        <taxon>Streptophyta</taxon>
        <taxon>Embryophyta</taxon>
        <taxon>Tracheophyta</taxon>
        <taxon>Spermatophyta</taxon>
        <taxon>Magnoliopsida</taxon>
        <taxon>eudicotyledons</taxon>
        <taxon>Gunneridae</taxon>
        <taxon>Pentapetalae</taxon>
        <taxon>rosids</taxon>
        <taxon>fabids</taxon>
        <taxon>Malpighiales</taxon>
        <taxon>Rhizophoraceae</taxon>
        <taxon>Rhizophora</taxon>
    </lineage>
</organism>
<name>A0A2P2JXY4_RHIMU</name>
<evidence type="ECO:0000313" key="1">
    <source>
        <dbReference type="EMBL" id="MBW98347.1"/>
    </source>
</evidence>
<dbReference type="EMBL" id="GGEC01017864">
    <property type="protein sequence ID" value="MBW98347.1"/>
    <property type="molecule type" value="Transcribed_RNA"/>
</dbReference>